<evidence type="ECO:0000313" key="3">
    <source>
        <dbReference type="EMBL" id="MFB9994867.1"/>
    </source>
</evidence>
<gene>
    <name evidence="3" type="ORF">ACFFLM_23235</name>
</gene>
<dbReference type="InterPro" id="IPR036388">
    <property type="entry name" value="WH-like_DNA-bd_sf"/>
</dbReference>
<dbReference type="Pfam" id="PF12802">
    <property type="entry name" value="MarR_2"/>
    <property type="match status" value="1"/>
</dbReference>
<name>A0ABV6B6L5_9DEIO</name>
<reference evidence="3 4" key="1">
    <citation type="submission" date="2024-09" db="EMBL/GenBank/DDBJ databases">
        <authorList>
            <person name="Sun Q."/>
            <person name="Mori K."/>
        </authorList>
    </citation>
    <scope>NUCLEOTIDE SEQUENCE [LARGE SCALE GENOMIC DNA]</scope>
    <source>
        <strain evidence="3 4">JCM 13503</strain>
    </source>
</reference>
<dbReference type="InterPro" id="IPR000835">
    <property type="entry name" value="HTH_MarR-typ"/>
</dbReference>
<feature type="domain" description="HTH marR-type" evidence="2">
    <location>
        <begin position="26"/>
        <end position="162"/>
    </location>
</feature>
<protein>
    <submittedName>
        <fullName evidence="3">MarR family winged helix-turn-helix transcriptional regulator</fullName>
    </submittedName>
</protein>
<dbReference type="RefSeq" id="WP_380016238.1">
    <property type="nucleotide sequence ID" value="NZ_JBHLYR010000067.1"/>
</dbReference>
<dbReference type="PRINTS" id="PR00598">
    <property type="entry name" value="HTHMARR"/>
</dbReference>
<dbReference type="PANTHER" id="PTHR33164:SF99">
    <property type="entry name" value="MARR FAMILY REGULATORY PROTEIN"/>
    <property type="match status" value="1"/>
</dbReference>
<sequence length="184" mass="20422">MTDSESLANAPNSAREEISEENRAAAVELGQAMKRLHRHISSRVMTGMQDELQERDLSFTQMTALHQLRALSPLTVTQLSERTRLSVPAASHLVERLVQRGLAGRQENPENRREKLVALTDDGRDVLTRMDTGFVDAYISVFATLSAESIQTADRAIRTLLDQLDLNDLVFCSAPSPHSSPENP</sequence>
<accession>A0ABV6B6L5</accession>
<dbReference type="PANTHER" id="PTHR33164">
    <property type="entry name" value="TRANSCRIPTIONAL REGULATOR, MARR FAMILY"/>
    <property type="match status" value="1"/>
</dbReference>
<comment type="caution">
    <text evidence="3">The sequence shown here is derived from an EMBL/GenBank/DDBJ whole genome shotgun (WGS) entry which is preliminary data.</text>
</comment>
<keyword evidence="4" id="KW-1185">Reference proteome</keyword>
<dbReference type="SMART" id="SM00347">
    <property type="entry name" value="HTH_MARR"/>
    <property type="match status" value="1"/>
</dbReference>
<proteinExistence type="predicted"/>
<evidence type="ECO:0000256" key="1">
    <source>
        <dbReference type="SAM" id="MobiDB-lite"/>
    </source>
</evidence>
<dbReference type="InterPro" id="IPR036390">
    <property type="entry name" value="WH_DNA-bd_sf"/>
</dbReference>
<dbReference type="PROSITE" id="PS50995">
    <property type="entry name" value="HTH_MARR_2"/>
    <property type="match status" value="1"/>
</dbReference>
<dbReference type="EMBL" id="JBHLYR010000067">
    <property type="protein sequence ID" value="MFB9994867.1"/>
    <property type="molecule type" value="Genomic_DNA"/>
</dbReference>
<feature type="region of interest" description="Disordered" evidence="1">
    <location>
        <begin position="1"/>
        <end position="20"/>
    </location>
</feature>
<dbReference type="SUPFAM" id="SSF46785">
    <property type="entry name" value="Winged helix' DNA-binding domain"/>
    <property type="match status" value="1"/>
</dbReference>
<dbReference type="InterPro" id="IPR039422">
    <property type="entry name" value="MarR/SlyA-like"/>
</dbReference>
<dbReference type="Proteomes" id="UP001589733">
    <property type="component" value="Unassembled WGS sequence"/>
</dbReference>
<evidence type="ECO:0000313" key="4">
    <source>
        <dbReference type="Proteomes" id="UP001589733"/>
    </source>
</evidence>
<organism evidence="3 4">
    <name type="scientific">Deinococcus oregonensis</name>
    <dbReference type="NCBI Taxonomy" id="1805970"/>
    <lineage>
        <taxon>Bacteria</taxon>
        <taxon>Thermotogati</taxon>
        <taxon>Deinococcota</taxon>
        <taxon>Deinococci</taxon>
        <taxon>Deinococcales</taxon>
        <taxon>Deinococcaceae</taxon>
        <taxon>Deinococcus</taxon>
    </lineage>
</organism>
<dbReference type="Gene3D" id="1.10.10.10">
    <property type="entry name" value="Winged helix-like DNA-binding domain superfamily/Winged helix DNA-binding domain"/>
    <property type="match status" value="1"/>
</dbReference>
<feature type="compositionally biased region" description="Polar residues" evidence="1">
    <location>
        <begin position="1"/>
        <end position="12"/>
    </location>
</feature>
<evidence type="ECO:0000259" key="2">
    <source>
        <dbReference type="PROSITE" id="PS50995"/>
    </source>
</evidence>